<dbReference type="EMBL" id="CAMXCT010003146">
    <property type="protein sequence ID" value="CAI4002735.1"/>
    <property type="molecule type" value="Genomic_DNA"/>
</dbReference>
<accession>A0A9P1D3S5</accession>
<gene>
    <name evidence="2" type="ORF">C1SCF055_LOCUS28667</name>
</gene>
<dbReference type="AlphaFoldDB" id="A0A9P1D3S5"/>
<sequence length="489" mass="55203">MEGMNPEIQGQGQVPLCDLGFGPLSCFVTMKPFSCDYLAPIKTRIPRDDAVQNAGTNSSVEVSEVIETNDNQLPKAATSSKLETKVSGLKKRTFPSPKGKKFLDDATSLQSFSSGGSSPSWSRKWNSPKAMPARTLAGYKPDASREWASGPLGPLEERTSKVSKQSDEEDRQRLLDAWSSGRLIEAKRLVQKSQNMKRRFHEILDENDLEVIHRVDASFSHSLDELEQKAGTGWMKDRDEAQDLDMAFRLSKDLLQAVASTVCMGCDIVQALDGLLEYVQQHEHNDDLEVQQLNNELEQDSLLRVFRSGHGRTEDNILHCSWLDALDEPLGALWLSSYTYKHRNPKFRGVRLPPPKSGSVRLSFWRSSFAIAPHKDLKRGQKAVRITYALARRPSSAACIFPSIMHREVGKMLTSFKEFLRDRAVQKEHVSSSSIYDCIRRHAAERAANPQREVQEVSFQELASLLPEDWADYHDPAHVNDYNNLKDFE</sequence>
<reference evidence="2" key="1">
    <citation type="submission" date="2022-10" db="EMBL/GenBank/DDBJ databases">
        <authorList>
            <person name="Chen Y."/>
            <person name="Dougan E. K."/>
            <person name="Chan C."/>
            <person name="Rhodes N."/>
            <person name="Thang M."/>
        </authorList>
    </citation>
    <scope>NUCLEOTIDE SEQUENCE</scope>
</reference>
<dbReference type="Proteomes" id="UP001152797">
    <property type="component" value="Unassembled WGS sequence"/>
</dbReference>
<feature type="compositionally biased region" description="Low complexity" evidence="1">
    <location>
        <begin position="108"/>
        <end position="122"/>
    </location>
</feature>
<name>A0A9P1D3S5_9DINO</name>
<dbReference type="OrthoDB" id="416250at2759"/>
<evidence type="ECO:0000313" key="2">
    <source>
        <dbReference type="EMBL" id="CAI4002735.1"/>
    </source>
</evidence>
<proteinExistence type="predicted"/>
<dbReference type="EMBL" id="CAMXCT030003146">
    <property type="protein sequence ID" value="CAL4790047.1"/>
    <property type="molecule type" value="Genomic_DNA"/>
</dbReference>
<evidence type="ECO:0000313" key="4">
    <source>
        <dbReference type="Proteomes" id="UP001152797"/>
    </source>
</evidence>
<feature type="compositionally biased region" description="Basic and acidic residues" evidence="1">
    <location>
        <begin position="155"/>
        <end position="169"/>
    </location>
</feature>
<feature type="region of interest" description="Disordered" evidence="1">
    <location>
        <begin position="141"/>
        <end position="169"/>
    </location>
</feature>
<dbReference type="EMBL" id="CAMXCT020003146">
    <property type="protein sequence ID" value="CAL1156110.1"/>
    <property type="molecule type" value="Genomic_DNA"/>
</dbReference>
<reference evidence="3 4" key="2">
    <citation type="submission" date="2024-05" db="EMBL/GenBank/DDBJ databases">
        <authorList>
            <person name="Chen Y."/>
            <person name="Shah S."/>
            <person name="Dougan E. K."/>
            <person name="Thang M."/>
            <person name="Chan C."/>
        </authorList>
    </citation>
    <scope>NUCLEOTIDE SEQUENCE [LARGE SCALE GENOMIC DNA]</scope>
</reference>
<organism evidence="2">
    <name type="scientific">Cladocopium goreaui</name>
    <dbReference type="NCBI Taxonomy" id="2562237"/>
    <lineage>
        <taxon>Eukaryota</taxon>
        <taxon>Sar</taxon>
        <taxon>Alveolata</taxon>
        <taxon>Dinophyceae</taxon>
        <taxon>Suessiales</taxon>
        <taxon>Symbiodiniaceae</taxon>
        <taxon>Cladocopium</taxon>
    </lineage>
</organism>
<evidence type="ECO:0000256" key="1">
    <source>
        <dbReference type="SAM" id="MobiDB-lite"/>
    </source>
</evidence>
<keyword evidence="4" id="KW-1185">Reference proteome</keyword>
<comment type="caution">
    <text evidence="2">The sequence shown here is derived from an EMBL/GenBank/DDBJ whole genome shotgun (WGS) entry which is preliminary data.</text>
</comment>
<evidence type="ECO:0000313" key="3">
    <source>
        <dbReference type="EMBL" id="CAL4790047.1"/>
    </source>
</evidence>
<feature type="region of interest" description="Disordered" evidence="1">
    <location>
        <begin position="88"/>
        <end position="128"/>
    </location>
</feature>
<protein>
    <submittedName>
        <fullName evidence="2">Uncharacterized protein</fullName>
    </submittedName>
</protein>